<organism evidence="14 15">
    <name type="scientific">Grimontia hollisae</name>
    <name type="common">Vibrio hollisae</name>
    <dbReference type="NCBI Taxonomy" id="673"/>
    <lineage>
        <taxon>Bacteria</taxon>
        <taxon>Pseudomonadati</taxon>
        <taxon>Pseudomonadota</taxon>
        <taxon>Gammaproteobacteria</taxon>
        <taxon>Vibrionales</taxon>
        <taxon>Vibrionaceae</taxon>
        <taxon>Grimontia</taxon>
    </lineage>
</organism>
<dbReference type="PANTHER" id="PTHR10815">
    <property type="entry name" value="METHYLATED-DNA--PROTEIN-CYSTEINE METHYLTRANSFERASE"/>
    <property type="match status" value="1"/>
</dbReference>
<dbReference type="EC" id="2.1.1.63" evidence="4"/>
<dbReference type="InterPro" id="IPR009057">
    <property type="entry name" value="Homeodomain-like_sf"/>
</dbReference>
<evidence type="ECO:0000256" key="3">
    <source>
        <dbReference type="ARBA" id="ARBA00008711"/>
    </source>
</evidence>
<dbReference type="InterPro" id="IPR004026">
    <property type="entry name" value="Ada_DNA_repair_Zn-bd"/>
</dbReference>
<keyword evidence="8" id="KW-0805">Transcription regulation</keyword>
<dbReference type="InterPro" id="IPR035451">
    <property type="entry name" value="Ada-like_dom_sf"/>
</dbReference>
<dbReference type="InterPro" id="IPR018060">
    <property type="entry name" value="HTH_AraC"/>
</dbReference>
<dbReference type="Gene3D" id="3.40.10.10">
    <property type="entry name" value="DNA Methylphosphotriester Repair Domain"/>
    <property type="match status" value="1"/>
</dbReference>
<dbReference type="InterPro" id="IPR001497">
    <property type="entry name" value="MethylDNA_cys_MeTrfase_AS"/>
</dbReference>
<comment type="similarity">
    <text evidence="3">Belongs to the MGMT family.</text>
</comment>
<evidence type="ECO:0000313" key="14">
    <source>
        <dbReference type="EMBL" id="STO98420.1"/>
    </source>
</evidence>
<dbReference type="PANTHER" id="PTHR10815:SF5">
    <property type="entry name" value="METHYLATED-DNA--PROTEIN-CYSTEINE METHYLTRANSFERASE"/>
    <property type="match status" value="1"/>
</dbReference>
<feature type="domain" description="HTH araC/xylS-type" evidence="13">
    <location>
        <begin position="82"/>
        <end position="179"/>
    </location>
</feature>
<dbReference type="GO" id="GO:0006281">
    <property type="term" value="P:DNA repair"/>
    <property type="evidence" value="ECO:0007669"/>
    <property type="project" value="UniProtKB-KW"/>
</dbReference>
<evidence type="ECO:0000256" key="11">
    <source>
        <dbReference type="ARBA" id="ARBA00023204"/>
    </source>
</evidence>
<evidence type="ECO:0000256" key="12">
    <source>
        <dbReference type="ARBA" id="ARBA00049348"/>
    </source>
</evidence>
<dbReference type="RefSeq" id="WP_115660265.1">
    <property type="nucleotide sequence ID" value="NZ_JACGMI010000002.1"/>
</dbReference>
<dbReference type="Gene3D" id="1.10.10.10">
    <property type="entry name" value="Winged helix-like DNA-binding domain superfamily/Winged helix DNA-binding domain"/>
    <property type="match status" value="1"/>
</dbReference>
<dbReference type="InterPro" id="IPR036388">
    <property type="entry name" value="WH-like_DNA-bd_sf"/>
</dbReference>
<comment type="cofactor">
    <cofactor evidence="2">
        <name>Zn(2+)</name>
        <dbReference type="ChEBI" id="CHEBI:29105"/>
    </cofactor>
</comment>
<evidence type="ECO:0000256" key="6">
    <source>
        <dbReference type="ARBA" id="ARBA00022679"/>
    </source>
</evidence>
<dbReference type="SMART" id="SM00342">
    <property type="entry name" value="HTH_ARAC"/>
    <property type="match status" value="1"/>
</dbReference>
<dbReference type="InterPro" id="IPR036631">
    <property type="entry name" value="MGMT_N_sf"/>
</dbReference>
<dbReference type="Pfam" id="PF01035">
    <property type="entry name" value="DNA_binding_1"/>
    <property type="match status" value="1"/>
</dbReference>
<evidence type="ECO:0000256" key="8">
    <source>
        <dbReference type="ARBA" id="ARBA00023015"/>
    </source>
</evidence>
<dbReference type="Proteomes" id="UP000254512">
    <property type="component" value="Unassembled WGS sequence"/>
</dbReference>
<keyword evidence="6" id="KW-0808">Transferase</keyword>
<evidence type="ECO:0000256" key="1">
    <source>
        <dbReference type="ARBA" id="ARBA00001286"/>
    </source>
</evidence>
<dbReference type="EMBL" id="UGHD01000003">
    <property type="protein sequence ID" value="STO98420.1"/>
    <property type="molecule type" value="Genomic_DNA"/>
</dbReference>
<evidence type="ECO:0000256" key="9">
    <source>
        <dbReference type="ARBA" id="ARBA00023159"/>
    </source>
</evidence>
<dbReference type="InterPro" id="IPR036217">
    <property type="entry name" value="MethylDNA_cys_MeTrfase_DNAb"/>
</dbReference>
<dbReference type="STRING" id="673.AL542_00045"/>
<sequence>MPKLSENKMKNAVAQSDGSFDGQFYYGVITTGVFCLPSCSTKAANPENLRFFLDIESAMQAGFRPCKRCNPAGQDERTHQLIDVARYIETNAEDKMTLTQLGNIAGLSPSRLQRTFKDMFGVSPKHYQDAVRMRKFKRSLKEGEGVTDAIYSSGYGSISRVYGEATRSIGMTPKAYKAGGKGEIIHYACRETALGYMIMAATDKGVCSVQFGDDKDSLLTLLGDEFPEAKLVLSAAQDAPELDSWMLALDQHISQGAPRPDVPLDIRGTAFQIKVWQFLLSIKEGDVMSYGEVAEHIDSPKAVRAVGTACGKNPVGILIPCHRVLRSDGSLGGYRWGLERKKTLLDMERARR</sequence>
<comment type="catalytic activity">
    <reaction evidence="12">
        <text>a 6-O-methyl-2'-deoxyguanosine in DNA + L-cysteinyl-[protein] = S-methyl-L-cysteinyl-[protein] + a 2'-deoxyguanosine in DNA</text>
        <dbReference type="Rhea" id="RHEA:24000"/>
        <dbReference type="Rhea" id="RHEA-COMP:10131"/>
        <dbReference type="Rhea" id="RHEA-COMP:10132"/>
        <dbReference type="Rhea" id="RHEA-COMP:11367"/>
        <dbReference type="Rhea" id="RHEA-COMP:11368"/>
        <dbReference type="ChEBI" id="CHEBI:29950"/>
        <dbReference type="ChEBI" id="CHEBI:82612"/>
        <dbReference type="ChEBI" id="CHEBI:85445"/>
        <dbReference type="ChEBI" id="CHEBI:85448"/>
        <dbReference type="EC" id="2.1.1.63"/>
    </reaction>
</comment>
<name>A0A377J7K7_GRIHO</name>
<dbReference type="Pfam" id="PF12833">
    <property type="entry name" value="HTH_18"/>
    <property type="match status" value="1"/>
</dbReference>
<dbReference type="Gene3D" id="3.30.160.70">
    <property type="entry name" value="Methylated DNA-protein cysteine methyltransferase domain"/>
    <property type="match status" value="1"/>
</dbReference>
<keyword evidence="5" id="KW-0489">Methyltransferase</keyword>
<evidence type="ECO:0000256" key="4">
    <source>
        <dbReference type="ARBA" id="ARBA00011918"/>
    </source>
</evidence>
<gene>
    <name evidence="14" type="primary">ada</name>
    <name evidence="14" type="ORF">NCTC11645_03405</name>
</gene>
<dbReference type="Pfam" id="PF02805">
    <property type="entry name" value="Ada_Zn_binding"/>
    <property type="match status" value="1"/>
</dbReference>
<keyword evidence="10" id="KW-0804">Transcription</keyword>
<evidence type="ECO:0000259" key="13">
    <source>
        <dbReference type="PROSITE" id="PS01124"/>
    </source>
</evidence>
<accession>A0A377J7K7</accession>
<dbReference type="GO" id="GO:0003908">
    <property type="term" value="F:methylated-DNA-[protein]-cysteine S-methyltransferase activity"/>
    <property type="evidence" value="ECO:0007669"/>
    <property type="project" value="UniProtKB-EC"/>
</dbReference>
<protein>
    <recommendedName>
        <fullName evidence="4">methylated-DNA--[protein]-cysteine S-methyltransferase</fullName>
        <ecNumber evidence="4">2.1.1.63</ecNumber>
    </recommendedName>
</protein>
<dbReference type="GO" id="GO:0003700">
    <property type="term" value="F:DNA-binding transcription factor activity"/>
    <property type="evidence" value="ECO:0007669"/>
    <property type="project" value="InterPro"/>
</dbReference>
<dbReference type="SUPFAM" id="SSF57884">
    <property type="entry name" value="Ada DNA repair protein, N-terminal domain (N-Ada 10)"/>
    <property type="match status" value="1"/>
</dbReference>
<dbReference type="NCBIfam" id="TIGR00589">
    <property type="entry name" value="ogt"/>
    <property type="match status" value="1"/>
</dbReference>
<dbReference type="Gene3D" id="1.10.10.60">
    <property type="entry name" value="Homeodomain-like"/>
    <property type="match status" value="1"/>
</dbReference>
<dbReference type="SUPFAM" id="SSF46767">
    <property type="entry name" value="Methylated DNA-protein cysteine methyltransferase, C-terminal domain"/>
    <property type="match status" value="1"/>
</dbReference>
<dbReference type="SUPFAM" id="SSF46689">
    <property type="entry name" value="Homeodomain-like"/>
    <property type="match status" value="1"/>
</dbReference>
<evidence type="ECO:0000313" key="15">
    <source>
        <dbReference type="Proteomes" id="UP000254512"/>
    </source>
</evidence>
<evidence type="ECO:0000256" key="5">
    <source>
        <dbReference type="ARBA" id="ARBA00022603"/>
    </source>
</evidence>
<dbReference type="GO" id="GO:0008270">
    <property type="term" value="F:zinc ion binding"/>
    <property type="evidence" value="ECO:0007669"/>
    <property type="project" value="InterPro"/>
</dbReference>
<keyword evidence="11" id="KW-0234">DNA repair</keyword>
<keyword evidence="9" id="KW-0010">Activator</keyword>
<proteinExistence type="inferred from homology"/>
<reference evidence="14 15" key="1">
    <citation type="submission" date="2018-06" db="EMBL/GenBank/DDBJ databases">
        <authorList>
            <consortium name="Pathogen Informatics"/>
            <person name="Doyle S."/>
        </authorList>
    </citation>
    <scope>NUCLEOTIDE SEQUENCE [LARGE SCALE GENOMIC DNA]</scope>
    <source>
        <strain evidence="14 15">NCTC11645</strain>
    </source>
</reference>
<evidence type="ECO:0000256" key="7">
    <source>
        <dbReference type="ARBA" id="ARBA00022763"/>
    </source>
</evidence>
<dbReference type="SUPFAM" id="SSF53155">
    <property type="entry name" value="Methylated DNA-protein cysteine methyltransferase domain"/>
    <property type="match status" value="1"/>
</dbReference>
<dbReference type="GO" id="GO:0043565">
    <property type="term" value="F:sequence-specific DNA binding"/>
    <property type="evidence" value="ECO:0007669"/>
    <property type="project" value="InterPro"/>
</dbReference>
<dbReference type="CDD" id="cd06445">
    <property type="entry name" value="ATase"/>
    <property type="match status" value="1"/>
</dbReference>
<dbReference type="InterPro" id="IPR014048">
    <property type="entry name" value="MethylDNA_cys_MeTrfase_DNA-bd"/>
</dbReference>
<dbReference type="GO" id="GO:0032259">
    <property type="term" value="P:methylation"/>
    <property type="evidence" value="ECO:0007669"/>
    <property type="project" value="UniProtKB-KW"/>
</dbReference>
<evidence type="ECO:0000256" key="2">
    <source>
        <dbReference type="ARBA" id="ARBA00001947"/>
    </source>
</evidence>
<keyword evidence="7" id="KW-0227">DNA damage</keyword>
<dbReference type="PROSITE" id="PS00374">
    <property type="entry name" value="MGMT"/>
    <property type="match status" value="1"/>
</dbReference>
<dbReference type="AlphaFoldDB" id="A0A377J7K7"/>
<comment type="catalytic activity">
    <reaction evidence="1">
        <text>a 4-O-methyl-thymidine in DNA + L-cysteinyl-[protein] = a thymidine in DNA + S-methyl-L-cysteinyl-[protein]</text>
        <dbReference type="Rhea" id="RHEA:53428"/>
        <dbReference type="Rhea" id="RHEA-COMP:10131"/>
        <dbReference type="Rhea" id="RHEA-COMP:10132"/>
        <dbReference type="Rhea" id="RHEA-COMP:13555"/>
        <dbReference type="Rhea" id="RHEA-COMP:13556"/>
        <dbReference type="ChEBI" id="CHEBI:29950"/>
        <dbReference type="ChEBI" id="CHEBI:82612"/>
        <dbReference type="ChEBI" id="CHEBI:137386"/>
        <dbReference type="ChEBI" id="CHEBI:137387"/>
        <dbReference type="EC" id="2.1.1.63"/>
    </reaction>
</comment>
<dbReference type="PROSITE" id="PS01124">
    <property type="entry name" value="HTH_ARAC_FAMILY_2"/>
    <property type="match status" value="1"/>
</dbReference>
<evidence type="ECO:0000256" key="10">
    <source>
        <dbReference type="ARBA" id="ARBA00023163"/>
    </source>
</evidence>
<dbReference type="FunFam" id="1.10.10.10:FF:000214">
    <property type="entry name" value="Methylated-DNA--protein-cysteine methyltransferase"/>
    <property type="match status" value="1"/>
</dbReference>